<sequence length="64" mass="6846">MIAATSNRMGASELAQMISLHGGNVRLSKASRKTLDGFRVKTLQLERRNGSLDNTSVNDAGDLA</sequence>
<dbReference type="Proteomes" id="UP000078465">
    <property type="component" value="Chromosome"/>
</dbReference>
<dbReference type="EMBL" id="CP171853">
    <property type="protein sequence ID" value="XKM40883.1"/>
    <property type="molecule type" value="Genomic_DNA"/>
</dbReference>
<accession>A0ACD5ENY8</accession>
<reference evidence="1" key="1">
    <citation type="submission" date="2024-10" db="EMBL/GenBank/DDBJ databases">
        <title>Strain of Rhizobium-related bacteria isolated fromm roots of Vavilovia formosa.</title>
        <authorList>
            <person name="Kimeklis A."/>
            <person name="Afonin A."/>
        </authorList>
    </citation>
    <scope>NUCLEOTIDE SEQUENCE</scope>
    <source>
        <strain evidence="1">Vaf-46</strain>
    </source>
</reference>
<organism evidence="1 2">
    <name type="scientific">Rhizobium ruizarguesonis</name>
    <dbReference type="NCBI Taxonomy" id="2081791"/>
    <lineage>
        <taxon>Bacteria</taxon>
        <taxon>Pseudomonadati</taxon>
        <taxon>Pseudomonadota</taxon>
        <taxon>Alphaproteobacteria</taxon>
        <taxon>Hyphomicrobiales</taxon>
        <taxon>Rhizobiaceae</taxon>
        <taxon>Rhizobium/Agrobacterium group</taxon>
        <taxon>Rhizobium</taxon>
    </lineage>
</organism>
<proteinExistence type="predicted"/>
<gene>
    <name evidence="1" type="ORF">A4U53_034430</name>
</gene>
<protein>
    <submittedName>
        <fullName evidence="1">Uncharacterized protein</fullName>
    </submittedName>
</protein>
<evidence type="ECO:0000313" key="1">
    <source>
        <dbReference type="EMBL" id="XKM40883.1"/>
    </source>
</evidence>
<evidence type="ECO:0000313" key="2">
    <source>
        <dbReference type="Proteomes" id="UP000078465"/>
    </source>
</evidence>
<name>A0ACD5ENY8_9HYPH</name>